<name>A0A1S3VNJ6_VIGRR</name>
<keyword evidence="3" id="KW-1185">Reference proteome</keyword>
<organism evidence="3 4">
    <name type="scientific">Vigna radiata var. radiata</name>
    <name type="common">Mung bean</name>
    <name type="synonym">Phaseolus aureus</name>
    <dbReference type="NCBI Taxonomy" id="3916"/>
    <lineage>
        <taxon>Eukaryota</taxon>
        <taxon>Viridiplantae</taxon>
        <taxon>Streptophyta</taxon>
        <taxon>Embryophyta</taxon>
        <taxon>Tracheophyta</taxon>
        <taxon>Spermatophyta</taxon>
        <taxon>Magnoliopsida</taxon>
        <taxon>eudicotyledons</taxon>
        <taxon>Gunneridae</taxon>
        <taxon>Pentapetalae</taxon>
        <taxon>rosids</taxon>
        <taxon>fabids</taxon>
        <taxon>Fabales</taxon>
        <taxon>Fabaceae</taxon>
        <taxon>Papilionoideae</taxon>
        <taxon>50 kb inversion clade</taxon>
        <taxon>NPAAA clade</taxon>
        <taxon>indigoferoid/millettioid clade</taxon>
        <taxon>Phaseoleae</taxon>
        <taxon>Vigna</taxon>
    </lineage>
</organism>
<feature type="compositionally biased region" description="Basic and acidic residues" evidence="1">
    <location>
        <begin position="174"/>
        <end position="193"/>
    </location>
</feature>
<protein>
    <submittedName>
        <fullName evidence="4">Uncharacterized protein LOC106776809</fullName>
    </submittedName>
</protein>
<dbReference type="PANTHER" id="PTHR33223:SF10">
    <property type="entry name" value="AMINOTRANSFERASE-LIKE PLANT MOBILE DOMAIN-CONTAINING PROTEIN"/>
    <property type="match status" value="1"/>
</dbReference>
<dbReference type="AlphaFoldDB" id="A0A1S3VNJ6"/>
<feature type="region of interest" description="Disordered" evidence="1">
    <location>
        <begin position="166"/>
        <end position="195"/>
    </location>
</feature>
<evidence type="ECO:0000313" key="3">
    <source>
        <dbReference type="Proteomes" id="UP000087766"/>
    </source>
</evidence>
<gene>
    <name evidence="4" type="primary">LOC106776809</name>
</gene>
<reference evidence="4" key="2">
    <citation type="submission" date="2025-08" db="UniProtKB">
        <authorList>
            <consortium name="RefSeq"/>
        </authorList>
    </citation>
    <scope>IDENTIFICATION</scope>
    <source>
        <tissue evidence="4">Leaf</tissue>
    </source>
</reference>
<sequence length="290" mass="33776">MPERPPPPIERFDGTSDPEHHIRNFIDSMAFYSKSDPIKCRAFSLSLKGEALEWYYTLPPNTVDNFRTVITLFRKQYAANRKEEVTAAELVNLKQDKDEPLRSFMQRYNKAARRVKGVNQAFIISIFPNCLKPGYVSEHLYAKLPNSMEELQERMTEFIRMEDQHLTETPTSGNKKEIRQVREGDQRPLRRDLPVPLGPRYDHYARLNAPLTKVFKEALSAELINVRKRPTPRATNETKACLFHANHGHATEDCTTLRDELERLIRAGYLRQFVKKGPKSHKRSPRRETV</sequence>
<dbReference type="KEGG" id="vra:106776809"/>
<proteinExistence type="predicted"/>
<evidence type="ECO:0000259" key="2">
    <source>
        <dbReference type="Pfam" id="PF03732"/>
    </source>
</evidence>
<dbReference type="OrthoDB" id="1740536at2759"/>
<dbReference type="Pfam" id="PF03732">
    <property type="entry name" value="Retrotrans_gag"/>
    <property type="match status" value="1"/>
</dbReference>
<dbReference type="Proteomes" id="UP000087766">
    <property type="component" value="Chromosome 11"/>
</dbReference>
<dbReference type="InterPro" id="IPR005162">
    <property type="entry name" value="Retrotrans_gag_dom"/>
</dbReference>
<accession>A0A1S3VNJ6</accession>
<dbReference type="GeneID" id="106776809"/>
<feature type="domain" description="Retrotransposon gag" evidence="2">
    <location>
        <begin position="42"/>
        <end position="132"/>
    </location>
</feature>
<reference evidence="3" key="1">
    <citation type="journal article" date="2014" name="Nat. Commun.">
        <title>Genome sequence of mungbean and insights into evolution within Vigna species.</title>
        <authorList>
            <person name="Kang Y.J."/>
            <person name="Kim S.K."/>
            <person name="Kim M.Y."/>
            <person name="Lestari P."/>
            <person name="Kim K.H."/>
            <person name="Ha B.K."/>
            <person name="Jun T.H."/>
            <person name="Hwang W.J."/>
            <person name="Lee T."/>
            <person name="Lee J."/>
            <person name="Shim S."/>
            <person name="Yoon M.Y."/>
            <person name="Jang Y.E."/>
            <person name="Han K.S."/>
            <person name="Taeprayoon P."/>
            <person name="Yoon N."/>
            <person name="Somta P."/>
            <person name="Tanya P."/>
            <person name="Kim K.S."/>
            <person name="Gwag J.G."/>
            <person name="Moon J.K."/>
            <person name="Lee Y.H."/>
            <person name="Park B.S."/>
            <person name="Bombarely A."/>
            <person name="Doyle J.J."/>
            <person name="Jackson S.A."/>
            <person name="Schafleitner R."/>
            <person name="Srinives P."/>
            <person name="Varshney R.K."/>
            <person name="Lee S.H."/>
        </authorList>
    </citation>
    <scope>NUCLEOTIDE SEQUENCE [LARGE SCALE GENOMIC DNA]</scope>
    <source>
        <strain evidence="3">cv. VC1973A</strain>
    </source>
</reference>
<evidence type="ECO:0000313" key="4">
    <source>
        <dbReference type="RefSeq" id="XP_014519762.1"/>
    </source>
</evidence>
<evidence type="ECO:0000256" key="1">
    <source>
        <dbReference type="SAM" id="MobiDB-lite"/>
    </source>
</evidence>
<dbReference type="PANTHER" id="PTHR33223">
    <property type="entry name" value="CCHC-TYPE DOMAIN-CONTAINING PROTEIN"/>
    <property type="match status" value="1"/>
</dbReference>
<dbReference type="RefSeq" id="XP_014519762.1">
    <property type="nucleotide sequence ID" value="XM_014664276.1"/>
</dbReference>